<dbReference type="Gene3D" id="1.25.40.20">
    <property type="entry name" value="Ankyrin repeat-containing domain"/>
    <property type="match status" value="1"/>
</dbReference>
<dbReference type="SUPFAM" id="SSF48403">
    <property type="entry name" value="Ankyrin repeat"/>
    <property type="match status" value="1"/>
</dbReference>
<evidence type="ECO:0000313" key="1">
    <source>
        <dbReference type="EMBL" id="CAD9350709.1"/>
    </source>
</evidence>
<dbReference type="InterPro" id="IPR036770">
    <property type="entry name" value="Ankyrin_rpt-contain_sf"/>
</dbReference>
<dbReference type="EMBL" id="HBGN01033432">
    <property type="protein sequence ID" value="CAD9350709.1"/>
    <property type="molecule type" value="Transcribed_RNA"/>
</dbReference>
<dbReference type="InterPro" id="IPR002110">
    <property type="entry name" value="Ankyrin_rpt"/>
</dbReference>
<gene>
    <name evidence="1" type="ORF">DBRI1063_LOCUS21592</name>
</gene>
<organism evidence="1">
    <name type="scientific">Ditylum brightwellii</name>
    <dbReference type="NCBI Taxonomy" id="49249"/>
    <lineage>
        <taxon>Eukaryota</taxon>
        <taxon>Sar</taxon>
        <taxon>Stramenopiles</taxon>
        <taxon>Ochrophyta</taxon>
        <taxon>Bacillariophyta</taxon>
        <taxon>Mediophyceae</taxon>
        <taxon>Lithodesmiophycidae</taxon>
        <taxon>Lithodesmiales</taxon>
        <taxon>Lithodesmiaceae</taxon>
        <taxon>Ditylum</taxon>
    </lineage>
</organism>
<sequence>MGNTALHLAFQCIGTSSGGALPPLHLIQALLLADEESASIVVKAKNTSSSSSFFSYLPLSYTPSSSWKNESKKESKRNRGTTPLHLAVLHKTSPIILSLLLSANPLATDTLDELGRTPLHRACGSIAIGGGDVGSITGDFNEHYYTNYNHTAATAVHHSTTLLPPVILLNHMG</sequence>
<accession>A0A7S2ERV1</accession>
<protein>
    <submittedName>
        <fullName evidence="1">Uncharacterized protein</fullName>
    </submittedName>
</protein>
<dbReference type="AlphaFoldDB" id="A0A7S2ERV1"/>
<dbReference type="Pfam" id="PF12796">
    <property type="entry name" value="Ank_2"/>
    <property type="match status" value="1"/>
</dbReference>
<name>A0A7S2ERV1_9STRA</name>
<proteinExistence type="predicted"/>
<reference evidence="1" key="1">
    <citation type="submission" date="2021-01" db="EMBL/GenBank/DDBJ databases">
        <authorList>
            <person name="Corre E."/>
            <person name="Pelletier E."/>
            <person name="Niang G."/>
            <person name="Scheremetjew M."/>
            <person name="Finn R."/>
            <person name="Kale V."/>
            <person name="Holt S."/>
            <person name="Cochrane G."/>
            <person name="Meng A."/>
            <person name="Brown T."/>
            <person name="Cohen L."/>
        </authorList>
    </citation>
    <scope>NUCLEOTIDE SEQUENCE</scope>
    <source>
        <strain evidence="1">Pop2</strain>
    </source>
</reference>